<feature type="transmembrane region" description="Helical" evidence="7">
    <location>
        <begin position="149"/>
        <end position="169"/>
    </location>
</feature>
<dbReference type="PANTHER" id="PTHR30353:SF15">
    <property type="entry name" value="INNER MEMBRANE PROTEIN YABI"/>
    <property type="match status" value="1"/>
</dbReference>
<feature type="transmembrane region" description="Helical" evidence="7">
    <location>
        <begin position="404"/>
        <end position="423"/>
    </location>
</feature>
<feature type="transmembrane region" description="Helical" evidence="7">
    <location>
        <begin position="347"/>
        <end position="364"/>
    </location>
</feature>
<dbReference type="GO" id="GO:0005886">
    <property type="term" value="C:plasma membrane"/>
    <property type="evidence" value="ECO:0007669"/>
    <property type="project" value="UniProtKB-SubCell"/>
</dbReference>
<feature type="transmembrane region" description="Helical" evidence="7">
    <location>
        <begin position="7"/>
        <end position="29"/>
    </location>
</feature>
<dbReference type="InterPro" id="IPR036938">
    <property type="entry name" value="PAP2/HPO_sf"/>
</dbReference>
<evidence type="ECO:0000256" key="1">
    <source>
        <dbReference type="ARBA" id="ARBA00004651"/>
    </source>
</evidence>
<reference evidence="9 10" key="1">
    <citation type="submission" date="2018-04" db="EMBL/GenBank/DDBJ databases">
        <title>Genomic Encyclopedia of Archaeal and Bacterial Type Strains, Phase II (KMG-II): from individual species to whole genera.</title>
        <authorList>
            <person name="Goeker M."/>
        </authorList>
    </citation>
    <scope>NUCLEOTIDE SEQUENCE [LARGE SCALE GENOMIC DNA]</scope>
    <source>
        <strain evidence="9 10">DSM 21823</strain>
    </source>
</reference>
<feature type="domain" description="Phosphatidic acid phosphatase type 2/haloperoxidase" evidence="8">
    <location>
        <begin position="307"/>
        <end position="415"/>
    </location>
</feature>
<evidence type="ECO:0000256" key="7">
    <source>
        <dbReference type="SAM" id="Phobius"/>
    </source>
</evidence>
<feature type="transmembrane region" description="Helical" evidence="7">
    <location>
        <begin position="115"/>
        <end position="137"/>
    </location>
</feature>
<evidence type="ECO:0000259" key="8">
    <source>
        <dbReference type="SMART" id="SM00014"/>
    </source>
</evidence>
<organism evidence="9 10">
    <name type="scientific">Gemmobacter caeni</name>
    <dbReference type="NCBI Taxonomy" id="589035"/>
    <lineage>
        <taxon>Bacteria</taxon>
        <taxon>Pseudomonadati</taxon>
        <taxon>Pseudomonadota</taxon>
        <taxon>Alphaproteobacteria</taxon>
        <taxon>Rhodobacterales</taxon>
        <taxon>Paracoccaceae</taxon>
        <taxon>Gemmobacter</taxon>
    </lineage>
</organism>
<dbReference type="InterPro" id="IPR025902">
    <property type="entry name" value="LssY-like-C_dom"/>
</dbReference>
<dbReference type="SUPFAM" id="SSF48317">
    <property type="entry name" value="Acid phosphatase/Vanadium-dependent haloperoxidase"/>
    <property type="match status" value="1"/>
</dbReference>
<dbReference type="CDD" id="cd03392">
    <property type="entry name" value="PAP2_like_2"/>
    <property type="match status" value="1"/>
</dbReference>
<dbReference type="Pfam" id="PF09335">
    <property type="entry name" value="VTT_dom"/>
    <property type="match status" value="1"/>
</dbReference>
<evidence type="ECO:0000256" key="5">
    <source>
        <dbReference type="ARBA" id="ARBA00022989"/>
    </source>
</evidence>
<dbReference type="InterPro" id="IPR032818">
    <property type="entry name" value="DedA-like"/>
</dbReference>
<proteinExistence type="inferred from homology"/>
<dbReference type="Pfam" id="PF14067">
    <property type="entry name" value="LssY_C"/>
    <property type="match status" value="1"/>
</dbReference>
<keyword evidence="4 7" id="KW-0812">Transmembrane</keyword>
<dbReference type="Pfam" id="PF01569">
    <property type="entry name" value="PAP2"/>
    <property type="match status" value="1"/>
</dbReference>
<comment type="caution">
    <text evidence="9">The sequence shown here is derived from an EMBL/GenBank/DDBJ whole genome shotgun (WGS) entry which is preliminary data.</text>
</comment>
<feature type="transmembrane region" description="Helical" evidence="7">
    <location>
        <begin position="218"/>
        <end position="239"/>
    </location>
</feature>
<feature type="transmembrane region" description="Helical" evidence="7">
    <location>
        <begin position="35"/>
        <end position="54"/>
    </location>
</feature>
<dbReference type="SMART" id="SM00014">
    <property type="entry name" value="acidPPc"/>
    <property type="match status" value="1"/>
</dbReference>
<evidence type="ECO:0000256" key="2">
    <source>
        <dbReference type="ARBA" id="ARBA00010792"/>
    </source>
</evidence>
<keyword evidence="6 7" id="KW-0472">Membrane</keyword>
<evidence type="ECO:0000313" key="10">
    <source>
        <dbReference type="Proteomes" id="UP000244224"/>
    </source>
</evidence>
<dbReference type="InterPro" id="IPR000326">
    <property type="entry name" value="PAP2/HPO"/>
</dbReference>
<comment type="similarity">
    <text evidence="2">Belongs to the DedA family.</text>
</comment>
<evidence type="ECO:0000313" key="9">
    <source>
        <dbReference type="EMBL" id="PTX48901.1"/>
    </source>
</evidence>
<dbReference type="AlphaFoldDB" id="A0A2T6AYL5"/>
<evidence type="ECO:0000256" key="4">
    <source>
        <dbReference type="ARBA" id="ARBA00022692"/>
    </source>
</evidence>
<protein>
    <submittedName>
        <fullName evidence="9">Membrane protein DedA with SNARE-associated domain</fullName>
    </submittedName>
</protein>
<keyword evidence="5 7" id="KW-1133">Transmembrane helix</keyword>
<gene>
    <name evidence="9" type="ORF">C8N34_1087</name>
</gene>
<keyword evidence="10" id="KW-1185">Reference proteome</keyword>
<keyword evidence="3" id="KW-1003">Cell membrane</keyword>
<feature type="transmembrane region" description="Helical" evidence="7">
    <location>
        <begin position="85"/>
        <end position="109"/>
    </location>
</feature>
<feature type="transmembrane region" description="Helical" evidence="7">
    <location>
        <begin position="435"/>
        <end position="455"/>
    </location>
</feature>
<name>A0A2T6AYL5_9RHOB</name>
<feature type="transmembrane region" description="Helical" evidence="7">
    <location>
        <begin position="373"/>
        <end position="392"/>
    </location>
</feature>
<accession>A0A2T6AYL5</accession>
<dbReference type="Proteomes" id="UP000244224">
    <property type="component" value="Unassembled WGS sequence"/>
</dbReference>
<dbReference type="InterPro" id="IPR032816">
    <property type="entry name" value="VTT_dom"/>
</dbReference>
<sequence length="662" mass="70540">MLEAYFLTGIVIPGTLIVDAGGILVQRGLLDFLDLVWFVAVGSILGSEMSYWTGRLAKDRLPGRRRIENSAAFARATRLFARHGGVALVIGRFLGPVAGLVPLAAALAGMERRRFLIWNIIGSVPYAFVHVAIGYALGGALGQIGGSVTRVAVLIGAILLLLAVLWGLLYSLLRLLPLAGMVLAAALRGIAEIPLMAKALKRHPETVHRVVARFDRSTFTGLPLTFLSLLIIYIGVVWIDTAMDFALDASMAALDMRLAELIHQFWSPAPIRIASWITIPGGVRVVAPLVAATLIWLVLAGQRPLATGLTVSVMGNTLTVSLLKHAFGRSRSPLGYFVETSGSFPSGHAAVSVAAYGMLTYVLWRTRVLRAESALLLAGLVAFAIGVSRIYLIEHYLSDVLNGWLVGALWLTIGIAVAEWLSSRSFAYRPVRGRTRIAGQMAMIAIAGFATVGLWRHEPARNAPAHIADVTVSGPLALSGPDLPVMTESLIGTPVDAISLVVFTRDERTLSNDMEASGWTPAPPPSPGRILDAISAAIIGNEDPTVQMVTHFWRGMPGDLTFSAPSGGTATLSVRHPHARFWRTEYVTPDGFRAWVGAVGLDDDADRAPDQEISADQGLNDSLVQALIGQGATARGRISLPLEGSSGPASMAADITVLVIGH</sequence>
<comment type="subcellular location">
    <subcellularLocation>
        <location evidence="1">Cell membrane</location>
        <topology evidence="1">Multi-pass membrane protein</topology>
    </subcellularLocation>
</comment>
<feature type="transmembrane region" description="Helical" evidence="7">
    <location>
        <begin position="273"/>
        <end position="299"/>
    </location>
</feature>
<evidence type="ECO:0000256" key="3">
    <source>
        <dbReference type="ARBA" id="ARBA00022475"/>
    </source>
</evidence>
<dbReference type="Gene3D" id="1.20.144.10">
    <property type="entry name" value="Phosphatidic acid phosphatase type 2/haloperoxidase"/>
    <property type="match status" value="1"/>
</dbReference>
<feature type="transmembrane region" description="Helical" evidence="7">
    <location>
        <begin position="306"/>
        <end position="327"/>
    </location>
</feature>
<dbReference type="EMBL" id="QBKP01000008">
    <property type="protein sequence ID" value="PTX48901.1"/>
    <property type="molecule type" value="Genomic_DNA"/>
</dbReference>
<evidence type="ECO:0000256" key="6">
    <source>
        <dbReference type="ARBA" id="ARBA00023136"/>
    </source>
</evidence>
<feature type="transmembrane region" description="Helical" evidence="7">
    <location>
        <begin position="175"/>
        <end position="197"/>
    </location>
</feature>
<dbReference type="PANTHER" id="PTHR30353">
    <property type="entry name" value="INNER MEMBRANE PROTEIN DEDA-RELATED"/>
    <property type="match status" value="1"/>
</dbReference>